<name>A0A0A8ZT40_ARUDO</name>
<feature type="transmembrane region" description="Helical" evidence="1">
    <location>
        <begin position="17"/>
        <end position="35"/>
    </location>
</feature>
<proteinExistence type="predicted"/>
<organism evidence="2">
    <name type="scientific">Arundo donax</name>
    <name type="common">Giant reed</name>
    <name type="synonym">Donax arundinaceus</name>
    <dbReference type="NCBI Taxonomy" id="35708"/>
    <lineage>
        <taxon>Eukaryota</taxon>
        <taxon>Viridiplantae</taxon>
        <taxon>Streptophyta</taxon>
        <taxon>Embryophyta</taxon>
        <taxon>Tracheophyta</taxon>
        <taxon>Spermatophyta</taxon>
        <taxon>Magnoliopsida</taxon>
        <taxon>Liliopsida</taxon>
        <taxon>Poales</taxon>
        <taxon>Poaceae</taxon>
        <taxon>PACMAD clade</taxon>
        <taxon>Arundinoideae</taxon>
        <taxon>Arundineae</taxon>
        <taxon>Arundo</taxon>
    </lineage>
</organism>
<sequence length="94" mass="9961">MIAITRPAASSSASQNLVWTLSIALHFSALSIVTLRSTFDMSTSIDLSRTGVARNKKLVGSSFQSGRTLQLQTTFAAALFLVTISNLAALVEVS</sequence>
<keyword evidence="1" id="KW-1133">Transmembrane helix</keyword>
<evidence type="ECO:0000256" key="1">
    <source>
        <dbReference type="SAM" id="Phobius"/>
    </source>
</evidence>
<keyword evidence="1" id="KW-0472">Membrane</keyword>
<dbReference type="EMBL" id="GBRH01257955">
    <property type="protein sequence ID" value="JAD39940.1"/>
    <property type="molecule type" value="Transcribed_RNA"/>
</dbReference>
<accession>A0A0A8ZT40</accession>
<dbReference type="AlphaFoldDB" id="A0A0A8ZT40"/>
<reference evidence="2" key="1">
    <citation type="submission" date="2014-09" db="EMBL/GenBank/DDBJ databases">
        <authorList>
            <person name="Magalhaes I.L.F."/>
            <person name="Oliveira U."/>
            <person name="Santos F.R."/>
            <person name="Vidigal T.H.D.A."/>
            <person name="Brescovit A.D."/>
            <person name="Santos A.J."/>
        </authorList>
    </citation>
    <scope>NUCLEOTIDE SEQUENCE</scope>
    <source>
        <tissue evidence="2">Shoot tissue taken approximately 20 cm above the soil surface</tissue>
    </source>
</reference>
<evidence type="ECO:0000313" key="2">
    <source>
        <dbReference type="EMBL" id="JAD39940.1"/>
    </source>
</evidence>
<reference evidence="2" key="2">
    <citation type="journal article" date="2015" name="Data Brief">
        <title>Shoot transcriptome of the giant reed, Arundo donax.</title>
        <authorList>
            <person name="Barrero R.A."/>
            <person name="Guerrero F.D."/>
            <person name="Moolhuijzen P."/>
            <person name="Goolsby J.A."/>
            <person name="Tidwell J."/>
            <person name="Bellgard S.E."/>
            <person name="Bellgard M.I."/>
        </authorList>
    </citation>
    <scope>NUCLEOTIDE SEQUENCE</scope>
    <source>
        <tissue evidence="2">Shoot tissue taken approximately 20 cm above the soil surface</tissue>
    </source>
</reference>
<protein>
    <submittedName>
        <fullName evidence="2">Uncharacterized protein</fullName>
    </submittedName>
</protein>
<keyword evidence="1" id="KW-0812">Transmembrane</keyword>
<feature type="transmembrane region" description="Helical" evidence="1">
    <location>
        <begin position="71"/>
        <end position="91"/>
    </location>
</feature>